<feature type="domain" description="Endonuclease/exonuclease/phosphatase" evidence="1">
    <location>
        <begin position="11"/>
        <end position="123"/>
    </location>
</feature>
<dbReference type="AlphaFoldDB" id="A0AAV4R0Y4"/>
<dbReference type="InterPro" id="IPR005135">
    <property type="entry name" value="Endo/exonuclease/phosphatase"/>
</dbReference>
<organism evidence="2 3">
    <name type="scientific">Caerostris extrusa</name>
    <name type="common">Bark spider</name>
    <name type="synonym">Caerostris bankana</name>
    <dbReference type="NCBI Taxonomy" id="172846"/>
    <lineage>
        <taxon>Eukaryota</taxon>
        <taxon>Metazoa</taxon>
        <taxon>Ecdysozoa</taxon>
        <taxon>Arthropoda</taxon>
        <taxon>Chelicerata</taxon>
        <taxon>Arachnida</taxon>
        <taxon>Araneae</taxon>
        <taxon>Araneomorphae</taxon>
        <taxon>Entelegynae</taxon>
        <taxon>Araneoidea</taxon>
        <taxon>Araneidae</taxon>
        <taxon>Caerostris</taxon>
    </lineage>
</organism>
<evidence type="ECO:0000313" key="2">
    <source>
        <dbReference type="EMBL" id="GIY14000.1"/>
    </source>
</evidence>
<accession>A0AAV4R0Y4</accession>
<dbReference type="Pfam" id="PF14529">
    <property type="entry name" value="Exo_endo_phos_2"/>
    <property type="match status" value="1"/>
</dbReference>
<name>A0AAV4R0Y4_CAEEX</name>
<gene>
    <name evidence="2" type="primary">jockeypol_323</name>
    <name evidence="2" type="ORF">CEXT_682831</name>
</gene>
<dbReference type="Gene3D" id="3.60.10.10">
    <property type="entry name" value="Endonuclease/exonuclease/phosphatase"/>
    <property type="match status" value="1"/>
</dbReference>
<proteinExistence type="predicted"/>
<keyword evidence="2" id="KW-0695">RNA-directed DNA polymerase</keyword>
<protein>
    <submittedName>
        <fullName evidence="2">RNA-directed DNA polymerase from mobile element jockey</fullName>
    </submittedName>
</protein>
<dbReference type="SUPFAM" id="SSF56219">
    <property type="entry name" value="DNase I-like"/>
    <property type="match status" value="1"/>
</dbReference>
<keyword evidence="2" id="KW-0808">Transferase</keyword>
<reference evidence="2 3" key="1">
    <citation type="submission" date="2021-06" db="EMBL/GenBank/DDBJ databases">
        <title>Caerostris extrusa draft genome.</title>
        <authorList>
            <person name="Kono N."/>
            <person name="Arakawa K."/>
        </authorList>
    </citation>
    <scope>NUCLEOTIDE SEQUENCE [LARGE SCALE GENOMIC DNA]</scope>
</reference>
<dbReference type="Proteomes" id="UP001054945">
    <property type="component" value="Unassembled WGS sequence"/>
</dbReference>
<evidence type="ECO:0000259" key="1">
    <source>
        <dbReference type="Pfam" id="PF14529"/>
    </source>
</evidence>
<keyword evidence="2" id="KW-0548">Nucleotidyltransferase</keyword>
<sequence>MELKLENTPPITFISTYVKPQNFSSSDLKILIESNRNTIIAGRLQRDSLFLEQHHKQLRGIRLNKFFKTRNDIKIIAPHSHTHISPQARYVNSIIDFALLRNIPYDTTTEVINELNSDHLPVIITLKLKSNLATSTQSKITNWHNYNHILQTPHFR</sequence>
<comment type="caution">
    <text evidence="2">The sequence shown here is derived from an EMBL/GenBank/DDBJ whole genome shotgun (WGS) entry which is preliminary data.</text>
</comment>
<dbReference type="InterPro" id="IPR036691">
    <property type="entry name" value="Endo/exonu/phosph_ase_sf"/>
</dbReference>
<dbReference type="EMBL" id="BPLR01007030">
    <property type="protein sequence ID" value="GIY14000.1"/>
    <property type="molecule type" value="Genomic_DNA"/>
</dbReference>
<evidence type="ECO:0000313" key="3">
    <source>
        <dbReference type="Proteomes" id="UP001054945"/>
    </source>
</evidence>
<dbReference type="GO" id="GO:0003964">
    <property type="term" value="F:RNA-directed DNA polymerase activity"/>
    <property type="evidence" value="ECO:0007669"/>
    <property type="project" value="UniProtKB-KW"/>
</dbReference>
<keyword evidence="3" id="KW-1185">Reference proteome</keyword>